<dbReference type="EMBL" id="GBRH01167924">
    <property type="protein sequence ID" value="JAE29972.1"/>
    <property type="molecule type" value="Transcribed_RNA"/>
</dbReference>
<dbReference type="AlphaFoldDB" id="A0A0A9GZL8"/>
<feature type="region of interest" description="Disordered" evidence="1">
    <location>
        <begin position="1"/>
        <end position="23"/>
    </location>
</feature>
<sequence length="57" mass="6746">MLGSRRGSLHTQTNTHTSYSRNGRRHLWRKRCLVRLQVDLNGLIPNWFTEVDHFLLG</sequence>
<feature type="compositionally biased region" description="Polar residues" evidence="1">
    <location>
        <begin position="9"/>
        <end position="21"/>
    </location>
</feature>
<evidence type="ECO:0000256" key="1">
    <source>
        <dbReference type="SAM" id="MobiDB-lite"/>
    </source>
</evidence>
<protein>
    <submittedName>
        <fullName evidence="2">Uncharacterized protein</fullName>
    </submittedName>
</protein>
<organism evidence="2">
    <name type="scientific">Arundo donax</name>
    <name type="common">Giant reed</name>
    <name type="synonym">Donax arundinaceus</name>
    <dbReference type="NCBI Taxonomy" id="35708"/>
    <lineage>
        <taxon>Eukaryota</taxon>
        <taxon>Viridiplantae</taxon>
        <taxon>Streptophyta</taxon>
        <taxon>Embryophyta</taxon>
        <taxon>Tracheophyta</taxon>
        <taxon>Spermatophyta</taxon>
        <taxon>Magnoliopsida</taxon>
        <taxon>Liliopsida</taxon>
        <taxon>Poales</taxon>
        <taxon>Poaceae</taxon>
        <taxon>PACMAD clade</taxon>
        <taxon>Arundinoideae</taxon>
        <taxon>Arundineae</taxon>
        <taxon>Arundo</taxon>
    </lineage>
</organism>
<reference evidence="2" key="1">
    <citation type="submission" date="2014-09" db="EMBL/GenBank/DDBJ databases">
        <authorList>
            <person name="Magalhaes I.L.F."/>
            <person name="Oliveira U."/>
            <person name="Santos F.R."/>
            <person name="Vidigal T.H.D.A."/>
            <person name="Brescovit A.D."/>
            <person name="Santos A.J."/>
        </authorList>
    </citation>
    <scope>NUCLEOTIDE SEQUENCE</scope>
    <source>
        <tissue evidence="2">Shoot tissue taken approximately 20 cm above the soil surface</tissue>
    </source>
</reference>
<evidence type="ECO:0000313" key="2">
    <source>
        <dbReference type="EMBL" id="JAE29972.1"/>
    </source>
</evidence>
<name>A0A0A9GZL8_ARUDO</name>
<accession>A0A0A9GZL8</accession>
<proteinExistence type="predicted"/>
<reference evidence="2" key="2">
    <citation type="journal article" date="2015" name="Data Brief">
        <title>Shoot transcriptome of the giant reed, Arundo donax.</title>
        <authorList>
            <person name="Barrero R.A."/>
            <person name="Guerrero F.D."/>
            <person name="Moolhuijzen P."/>
            <person name="Goolsby J.A."/>
            <person name="Tidwell J."/>
            <person name="Bellgard S.E."/>
            <person name="Bellgard M.I."/>
        </authorList>
    </citation>
    <scope>NUCLEOTIDE SEQUENCE</scope>
    <source>
        <tissue evidence="2">Shoot tissue taken approximately 20 cm above the soil surface</tissue>
    </source>
</reference>